<keyword evidence="5" id="KW-0472">Membrane</keyword>
<dbReference type="InterPro" id="IPR047173">
    <property type="entry name" value="STRAD_A/B-like"/>
</dbReference>
<evidence type="ECO:0000256" key="2">
    <source>
        <dbReference type="PROSITE-ProRule" id="PRU10141"/>
    </source>
</evidence>
<dbReference type="PROSITE" id="PS00107">
    <property type="entry name" value="PROTEIN_KINASE_ATP"/>
    <property type="match status" value="1"/>
</dbReference>
<evidence type="ECO:0000256" key="1">
    <source>
        <dbReference type="ARBA" id="ARBA00008874"/>
    </source>
</evidence>
<dbReference type="CDD" id="cd06610">
    <property type="entry name" value="STKc_OSR1_SPAK"/>
    <property type="match status" value="1"/>
</dbReference>
<dbReference type="PROSITE" id="PS50011">
    <property type="entry name" value="PROTEIN_KINASE_DOM"/>
    <property type="match status" value="1"/>
</dbReference>
<evidence type="ECO:0000256" key="5">
    <source>
        <dbReference type="SAM" id="Phobius"/>
    </source>
</evidence>
<evidence type="ECO:0000256" key="4">
    <source>
        <dbReference type="SAM" id="MobiDB-lite"/>
    </source>
</evidence>
<dbReference type="GO" id="GO:0043539">
    <property type="term" value="F:protein serine/threonine kinase activator activity"/>
    <property type="evidence" value="ECO:0007669"/>
    <property type="project" value="InterPro"/>
</dbReference>
<dbReference type="InterPro" id="IPR000719">
    <property type="entry name" value="Prot_kinase_dom"/>
</dbReference>
<dbReference type="GO" id="GO:0004672">
    <property type="term" value="F:protein kinase activity"/>
    <property type="evidence" value="ECO:0007669"/>
    <property type="project" value="InterPro"/>
</dbReference>
<name>A0A8X8AQ33_POPTO</name>
<keyword evidence="8" id="KW-1185">Reference proteome</keyword>
<evidence type="ECO:0000313" key="8">
    <source>
        <dbReference type="Proteomes" id="UP000886885"/>
    </source>
</evidence>
<dbReference type="FunFam" id="3.30.200.20:FF:000099">
    <property type="entry name" value="Serine/threonine-protein kinase BLUS1"/>
    <property type="match status" value="1"/>
</dbReference>
<protein>
    <recommendedName>
        <fullName evidence="6">Protein kinase domain-containing protein</fullName>
    </recommendedName>
</protein>
<dbReference type="EMBL" id="JAAWWB010000002">
    <property type="protein sequence ID" value="KAG6788163.1"/>
    <property type="molecule type" value="Genomic_DNA"/>
</dbReference>
<comment type="caution">
    <text evidence="7">The sequence shown here is derived from an EMBL/GenBank/DDBJ whole genome shotgun (WGS) entry which is preliminary data.</text>
</comment>
<accession>A0A8X8AQ33</accession>
<dbReference type="PANTHER" id="PTHR48014:SF21">
    <property type="entry name" value="SERINE_THREONINE-PROTEIN KINASE FRAY2"/>
    <property type="match status" value="1"/>
</dbReference>
<sequence length="881" mass="98213">MGRTGKMYTVNPNDYKLLEEVGYGASAVVYRAIYIPFNEVVAIKCLDLDRCNSNLDDIRREAQTMSLIDHPNVIRAYCSFVVDQNLWVVMPFMAEGSCLHLMKIAYQEGFEESAIGSILKETLKALEYLHRQGHIHRDVKAGNILLDTNGIVKLADFGVSACMFDTGDRQRSRNTFVGTPCWMAPEVLQPGSGYNSKADIWSFGITALELAHGHAPFSKYPPMKVLLMTIQNAPPGLDYDRDKKFSKSFKEMVAMCLVKDQTKRPTAEKLIKHSFFKNAKPPELSVKKLFADLPPLWNRVKAIQLKDAAQLALKKMPSAEQEALSQSEYQRGVSAWNFDLEDLKAQASLVRDDDDIPETREEDESIKFGGGKAAIGSQSSSVKVNSNSEIQLVEYSRQLSGGELPQADNFIRKGKLPESDLLETSSLEKVGWKGNGSSSEAKASTSESVMAQAKAKTVKSRQTHSGPLMPGTVFSHSLSERGRASERFENEIHPTAERATREVRKAPSFSGPLMLPNRASANRFRDSLDEKSKTNLVQIKGRFSVTSENLDLVKSSLRKSASVGEWMFEPKQMPVNQPPKEVSNNSFHALLLPHLQNLFQQTSIQQDIIMSLLNSLQPAEAIEAAQNGKLPPLPHGLENNGSVEAASSEREKSLLIKITELQNRMVNLTDELNAEKLKYEQVAFATAAESHIWGRRLTGQNAGHITKDEEAESYSGIATTDTRFAVMGVISFIPYFNWLSWVFAWLDTGKRRYAIYSLVYLAPYLRSNMSLSPEESWLPIASIIFGIVHVQVQYLSNLFGYLLLEASIKNGDVRGFQSFSEAAKRKNENTGICHLLTSNQEMRFGSGESHETTLKIKHTQMEVGMMMVSGGNNRTTASWSM</sequence>
<proteinExistence type="inferred from homology"/>
<feature type="region of interest" description="Disordered" evidence="4">
    <location>
        <begin position="349"/>
        <end position="380"/>
    </location>
</feature>
<keyword evidence="3" id="KW-0175">Coiled coil</keyword>
<dbReference type="FunFam" id="1.10.510.10:FF:000125">
    <property type="entry name" value="serine/threonine-protein kinase BLUS1-like isoform X2"/>
    <property type="match status" value="1"/>
</dbReference>
<evidence type="ECO:0000313" key="7">
    <source>
        <dbReference type="EMBL" id="KAG6788163.1"/>
    </source>
</evidence>
<dbReference type="Pfam" id="PF00069">
    <property type="entry name" value="Pkinase"/>
    <property type="match status" value="1"/>
</dbReference>
<organism evidence="7 8">
    <name type="scientific">Populus tomentosa</name>
    <name type="common">Chinese white poplar</name>
    <dbReference type="NCBI Taxonomy" id="118781"/>
    <lineage>
        <taxon>Eukaryota</taxon>
        <taxon>Viridiplantae</taxon>
        <taxon>Streptophyta</taxon>
        <taxon>Embryophyta</taxon>
        <taxon>Tracheophyta</taxon>
        <taxon>Spermatophyta</taxon>
        <taxon>Magnoliopsida</taxon>
        <taxon>eudicotyledons</taxon>
        <taxon>Gunneridae</taxon>
        <taxon>Pentapetalae</taxon>
        <taxon>rosids</taxon>
        <taxon>fabids</taxon>
        <taxon>Malpighiales</taxon>
        <taxon>Salicaceae</taxon>
        <taxon>Saliceae</taxon>
        <taxon>Populus</taxon>
    </lineage>
</organism>
<dbReference type="Proteomes" id="UP000886885">
    <property type="component" value="Chromosome 1D"/>
</dbReference>
<dbReference type="GO" id="GO:0005524">
    <property type="term" value="F:ATP binding"/>
    <property type="evidence" value="ECO:0007669"/>
    <property type="project" value="UniProtKB-UniRule"/>
</dbReference>
<keyword evidence="2" id="KW-0547">Nucleotide-binding</keyword>
<feature type="binding site" evidence="2">
    <location>
        <position position="44"/>
    </location>
    <ligand>
        <name>ATP</name>
        <dbReference type="ChEBI" id="CHEBI:30616"/>
    </ligand>
</feature>
<feature type="coiled-coil region" evidence="3">
    <location>
        <begin position="651"/>
        <end position="678"/>
    </location>
</feature>
<dbReference type="InterPro" id="IPR017441">
    <property type="entry name" value="Protein_kinase_ATP_BS"/>
</dbReference>
<dbReference type="OrthoDB" id="248923at2759"/>
<comment type="similarity">
    <text evidence="1">Belongs to the protein kinase superfamily. STE Ser/Thr protein kinase family. STE20 subfamily.</text>
</comment>
<dbReference type="AlphaFoldDB" id="A0A8X8AQ33"/>
<reference evidence="7" key="1">
    <citation type="journal article" date="2020" name="bioRxiv">
        <title>Hybrid origin of Populus tomentosa Carr. identified through genome sequencing and phylogenomic analysis.</title>
        <authorList>
            <person name="An X."/>
            <person name="Gao K."/>
            <person name="Chen Z."/>
            <person name="Li J."/>
            <person name="Yang X."/>
            <person name="Yang X."/>
            <person name="Zhou J."/>
            <person name="Guo T."/>
            <person name="Zhao T."/>
            <person name="Huang S."/>
            <person name="Miao D."/>
            <person name="Khan W.U."/>
            <person name="Rao P."/>
            <person name="Ye M."/>
            <person name="Lei B."/>
            <person name="Liao W."/>
            <person name="Wang J."/>
            <person name="Ji L."/>
            <person name="Li Y."/>
            <person name="Guo B."/>
            <person name="Mustafa N.S."/>
            <person name="Li S."/>
            <person name="Yun Q."/>
            <person name="Keller S.R."/>
            <person name="Mao J."/>
            <person name="Zhang R."/>
            <person name="Strauss S.H."/>
        </authorList>
    </citation>
    <scope>NUCLEOTIDE SEQUENCE</scope>
    <source>
        <strain evidence="7">GM15</strain>
        <tissue evidence="7">Leaf</tissue>
    </source>
</reference>
<keyword evidence="2" id="KW-0067">ATP-binding</keyword>
<evidence type="ECO:0000259" key="6">
    <source>
        <dbReference type="PROSITE" id="PS50011"/>
    </source>
</evidence>
<evidence type="ECO:0000256" key="3">
    <source>
        <dbReference type="SAM" id="Coils"/>
    </source>
</evidence>
<feature type="compositionally biased region" description="Acidic residues" evidence="4">
    <location>
        <begin position="352"/>
        <end position="364"/>
    </location>
</feature>
<keyword evidence="5" id="KW-1133">Transmembrane helix</keyword>
<gene>
    <name evidence="7" type="ORF">POTOM_004218</name>
</gene>
<feature type="transmembrane region" description="Helical" evidence="5">
    <location>
        <begin position="724"/>
        <end position="746"/>
    </location>
</feature>
<feature type="domain" description="Protein kinase" evidence="6">
    <location>
        <begin position="15"/>
        <end position="276"/>
    </location>
</feature>
<dbReference type="SMART" id="SM00220">
    <property type="entry name" value="S_TKc"/>
    <property type="match status" value="1"/>
</dbReference>
<keyword evidence="5" id="KW-0812">Transmembrane</keyword>
<dbReference type="PANTHER" id="PTHR48014">
    <property type="entry name" value="SERINE/THREONINE-PROTEIN KINASE FRAY2"/>
    <property type="match status" value="1"/>
</dbReference>